<dbReference type="RefSeq" id="WP_060785600.1">
    <property type="nucleotide sequence ID" value="NZ_CP083169.1"/>
</dbReference>
<evidence type="ECO:0000256" key="1">
    <source>
        <dbReference type="ARBA" id="ARBA00007637"/>
    </source>
</evidence>
<dbReference type="SUPFAM" id="SSF51735">
    <property type="entry name" value="NAD(P)-binding Rossmann-fold domains"/>
    <property type="match status" value="1"/>
</dbReference>
<dbReference type="PANTHER" id="PTHR43000">
    <property type="entry name" value="DTDP-D-GLUCOSE 4,6-DEHYDRATASE-RELATED"/>
    <property type="match status" value="1"/>
</dbReference>
<dbReference type="Proteomes" id="UP000258533">
    <property type="component" value="Unassembled WGS sequence"/>
</dbReference>
<gene>
    <name evidence="3" type="ORF">AXE73_05185</name>
</gene>
<dbReference type="EMBL" id="LRTT01000001">
    <property type="protein sequence ID" value="RFD77953.1"/>
    <property type="molecule type" value="Genomic_DNA"/>
</dbReference>
<evidence type="ECO:0000313" key="4">
    <source>
        <dbReference type="Proteomes" id="UP000258533"/>
    </source>
</evidence>
<evidence type="ECO:0000259" key="2">
    <source>
        <dbReference type="Pfam" id="PF01370"/>
    </source>
</evidence>
<dbReference type="Gene3D" id="3.40.50.720">
    <property type="entry name" value="NAD(P)-binding Rossmann-like Domain"/>
    <property type="match status" value="1"/>
</dbReference>
<feature type="domain" description="NAD-dependent epimerase/dehydratase" evidence="2">
    <location>
        <begin position="5"/>
        <end position="224"/>
    </location>
</feature>
<dbReference type="AlphaFoldDB" id="A0A133NKK6"/>
<dbReference type="Pfam" id="PF01370">
    <property type="entry name" value="Epimerase"/>
    <property type="match status" value="1"/>
</dbReference>
<dbReference type="InterPro" id="IPR001509">
    <property type="entry name" value="Epimerase_deHydtase"/>
</dbReference>
<comment type="caution">
    <text evidence="3">The sequence shown here is derived from an EMBL/GenBank/DDBJ whole genome shotgun (WGS) entry which is preliminary data.</text>
</comment>
<accession>A0A133NKK6</accession>
<comment type="similarity">
    <text evidence="1">Belongs to the NAD(P)-dependent epimerase/dehydratase family.</text>
</comment>
<name>A0A133NKK6_GARVA</name>
<organism evidence="3 4">
    <name type="scientific">Gardnerella vaginalis</name>
    <dbReference type="NCBI Taxonomy" id="2702"/>
    <lineage>
        <taxon>Bacteria</taxon>
        <taxon>Bacillati</taxon>
        <taxon>Actinomycetota</taxon>
        <taxon>Actinomycetes</taxon>
        <taxon>Bifidobacteriales</taxon>
        <taxon>Bifidobacteriaceae</taxon>
        <taxon>Gardnerella</taxon>
    </lineage>
</organism>
<sequence length="280" mass="30964">MSKRILVTGAGGYIGRHVVKALLDAGASVIASDLRLDGVDERATRIEANIFSDDADLFAKLGSPDVCLHMAWRNGFKHAADTHMEDLSNHYRFIRLMLSGGLKQIAVMGSMHEVGYWEGAIDESTPCKPASMYGISKNALREATLLLGKEYNATVQWIRAYYIVGDDARGNSIFSKLLQAAQEGKKTFPFTTGKNKYDFINVDVLAKQIAATVLQDKVNGVINCCTGEPVSLADRVERYIRENNLDISLEYGAFPDRPYDSPAVWGDNSKIQKIMSDFLK</sequence>
<reference evidence="3 4" key="1">
    <citation type="submission" date="2016-02" db="EMBL/GenBank/DDBJ databases">
        <title>Gardnerella vaginalis Subgroups Defined by cpn60 Sequencing and Sialidase Activity in Isolates from Canada, Belgium and Kenya.</title>
        <authorList>
            <person name="Schellenberg J."/>
            <person name="Paramel Jayaprakash T."/>
            <person name="Withana Gamage N."/>
            <person name="Patterson M.H."/>
            <person name="Vaneechoutte M."/>
            <person name="Hill J.E."/>
        </authorList>
    </citation>
    <scope>NUCLEOTIDE SEQUENCE [LARGE SCALE GENOMIC DNA]</scope>
    <source>
        <strain evidence="3 4">N144</strain>
    </source>
</reference>
<evidence type="ECO:0000313" key="3">
    <source>
        <dbReference type="EMBL" id="RFD77953.1"/>
    </source>
</evidence>
<proteinExistence type="inferred from homology"/>
<dbReference type="GeneID" id="86823547"/>
<dbReference type="InterPro" id="IPR036291">
    <property type="entry name" value="NAD(P)-bd_dom_sf"/>
</dbReference>
<protein>
    <submittedName>
        <fullName evidence="3">Nucleoside-diphosphate sugar epimerase</fullName>
    </submittedName>
</protein>